<feature type="non-terminal residue" evidence="7">
    <location>
        <position position="186"/>
    </location>
</feature>
<dbReference type="GO" id="GO:0045003">
    <property type="term" value="P:double-strand break repair via synthesis-dependent strand annealing"/>
    <property type="evidence" value="ECO:0007669"/>
    <property type="project" value="TreeGrafter"/>
</dbReference>
<dbReference type="PROSITE" id="PS51192">
    <property type="entry name" value="HELICASE_ATP_BIND_1"/>
    <property type="match status" value="1"/>
</dbReference>
<dbReference type="Gene3D" id="3.40.50.300">
    <property type="entry name" value="P-loop containing nucleotide triphosphate hydrolases"/>
    <property type="match status" value="1"/>
</dbReference>
<dbReference type="GO" id="GO:0043138">
    <property type="term" value="F:3'-5' DNA helicase activity"/>
    <property type="evidence" value="ECO:0007669"/>
    <property type="project" value="TreeGrafter"/>
</dbReference>
<dbReference type="Proteomes" id="UP000054359">
    <property type="component" value="Unassembled WGS sequence"/>
</dbReference>
<keyword evidence="4" id="KW-0067">ATP-binding</keyword>
<dbReference type="PANTHER" id="PTHR14025">
    <property type="entry name" value="FANCONI ANEMIA GROUP M FANCM FAMILY MEMBER"/>
    <property type="match status" value="1"/>
</dbReference>
<dbReference type="STRING" id="407821.A0A087UJW2"/>
<evidence type="ECO:0000256" key="2">
    <source>
        <dbReference type="ARBA" id="ARBA00022801"/>
    </source>
</evidence>
<evidence type="ECO:0000256" key="1">
    <source>
        <dbReference type="ARBA" id="ARBA00022741"/>
    </source>
</evidence>
<gene>
    <name evidence="7" type="ORF">X975_23870</name>
</gene>
<dbReference type="GO" id="GO:0009378">
    <property type="term" value="F:four-way junction helicase activity"/>
    <property type="evidence" value="ECO:0007669"/>
    <property type="project" value="TreeGrafter"/>
</dbReference>
<dbReference type="OMA" id="NAGQTWI"/>
<feature type="compositionally biased region" description="Polar residues" evidence="5">
    <location>
        <begin position="27"/>
        <end position="41"/>
    </location>
</feature>
<evidence type="ECO:0000259" key="6">
    <source>
        <dbReference type="PROSITE" id="PS51192"/>
    </source>
</evidence>
<reference evidence="7 8" key="1">
    <citation type="submission" date="2013-11" db="EMBL/GenBank/DDBJ databases">
        <title>Genome sequencing of Stegodyphus mimosarum.</title>
        <authorList>
            <person name="Bechsgaard J."/>
        </authorList>
    </citation>
    <scope>NUCLEOTIDE SEQUENCE [LARGE SCALE GENOMIC DNA]</scope>
</reference>
<evidence type="ECO:0000256" key="5">
    <source>
        <dbReference type="SAM" id="MobiDB-lite"/>
    </source>
</evidence>
<feature type="region of interest" description="Disordered" evidence="5">
    <location>
        <begin position="16"/>
        <end position="41"/>
    </location>
</feature>
<dbReference type="GO" id="GO:0036297">
    <property type="term" value="P:interstrand cross-link repair"/>
    <property type="evidence" value="ECO:0007669"/>
    <property type="project" value="TreeGrafter"/>
</dbReference>
<name>A0A087UJW2_STEMI</name>
<keyword evidence="1" id="KW-0547">Nucleotide-binding</keyword>
<organism evidence="7 8">
    <name type="scientific">Stegodyphus mimosarum</name>
    <name type="common">African social velvet spider</name>
    <dbReference type="NCBI Taxonomy" id="407821"/>
    <lineage>
        <taxon>Eukaryota</taxon>
        <taxon>Metazoa</taxon>
        <taxon>Ecdysozoa</taxon>
        <taxon>Arthropoda</taxon>
        <taxon>Chelicerata</taxon>
        <taxon>Arachnida</taxon>
        <taxon>Araneae</taxon>
        <taxon>Araneomorphae</taxon>
        <taxon>Entelegynae</taxon>
        <taxon>Eresoidea</taxon>
        <taxon>Eresidae</taxon>
        <taxon>Stegodyphus</taxon>
    </lineage>
</organism>
<keyword evidence="8" id="KW-1185">Reference proteome</keyword>
<dbReference type="GO" id="GO:0005524">
    <property type="term" value="F:ATP binding"/>
    <property type="evidence" value="ECO:0007669"/>
    <property type="project" value="UniProtKB-KW"/>
</dbReference>
<dbReference type="InterPro" id="IPR006935">
    <property type="entry name" value="Helicase/UvrB_N"/>
</dbReference>
<dbReference type="GO" id="GO:0000400">
    <property type="term" value="F:four-way junction DNA binding"/>
    <property type="evidence" value="ECO:0007669"/>
    <property type="project" value="TreeGrafter"/>
</dbReference>
<feature type="domain" description="Helicase ATP-binding" evidence="6">
    <location>
        <begin position="94"/>
        <end position="186"/>
    </location>
</feature>
<dbReference type="InterPro" id="IPR027417">
    <property type="entry name" value="P-loop_NTPase"/>
</dbReference>
<evidence type="ECO:0000313" key="7">
    <source>
        <dbReference type="EMBL" id="KFM77651.1"/>
    </source>
</evidence>
<dbReference type="EMBL" id="KK120161">
    <property type="protein sequence ID" value="KFM77651.1"/>
    <property type="molecule type" value="Genomic_DNA"/>
</dbReference>
<keyword evidence="2" id="KW-0378">Hydrolase</keyword>
<dbReference type="GO" id="GO:0016787">
    <property type="term" value="F:hydrolase activity"/>
    <property type="evidence" value="ECO:0007669"/>
    <property type="project" value="UniProtKB-KW"/>
</dbReference>
<evidence type="ECO:0000313" key="8">
    <source>
        <dbReference type="Proteomes" id="UP000054359"/>
    </source>
</evidence>
<accession>A0A087UJW2</accession>
<dbReference type="AlphaFoldDB" id="A0A087UJW2"/>
<evidence type="ECO:0000256" key="3">
    <source>
        <dbReference type="ARBA" id="ARBA00022806"/>
    </source>
</evidence>
<dbReference type="OrthoDB" id="6513042at2759"/>
<dbReference type="InterPro" id="IPR014001">
    <property type="entry name" value="Helicase_ATP-bd"/>
</dbReference>
<dbReference type="PANTHER" id="PTHR14025:SF20">
    <property type="entry name" value="FANCONI ANEMIA GROUP M PROTEIN"/>
    <property type="match status" value="1"/>
</dbReference>
<keyword evidence="3" id="KW-0347">Helicase</keyword>
<proteinExistence type="predicted"/>
<dbReference type="Pfam" id="PF04851">
    <property type="entry name" value="ResIII"/>
    <property type="match status" value="1"/>
</dbReference>
<sequence length="186" mass="21186">MNKKQKTLYETWKKSPPKEVLKKSGTYLPSSSKATTSGKNTTGVALNFSNNDIFQTSKYSKNESNIGETSFDHNAGQTWIYPTNHPVRDYQFTIVKEALFKNTLVILPTGLGKTFIAAVVMFNIYRWYPQGKVIFMAPTKPLVAQQVDACFKITGISEEDTTQMTGINLPETRRRLWLKKRVFFLT</sequence>
<evidence type="ECO:0000256" key="4">
    <source>
        <dbReference type="ARBA" id="ARBA00022840"/>
    </source>
</evidence>
<dbReference type="SUPFAM" id="SSF52540">
    <property type="entry name" value="P-loop containing nucleoside triphosphate hydrolases"/>
    <property type="match status" value="1"/>
</dbReference>
<protein>
    <submittedName>
        <fullName evidence="7">Fanconi anemia group M protein</fullName>
    </submittedName>
</protein>